<dbReference type="PANTHER" id="PTHR10972:SF102">
    <property type="entry name" value="OXYSTEROL-BINDING PROTEIN"/>
    <property type="match status" value="1"/>
</dbReference>
<reference evidence="6 7" key="3">
    <citation type="submission" date="2019-11" db="EMBL/GenBank/DDBJ databases">
        <title>A de novo genome assembly of a pear dwarfing rootstock.</title>
        <authorList>
            <person name="Wang F."/>
            <person name="Wang J."/>
            <person name="Li S."/>
            <person name="Zhang Y."/>
            <person name="Fang M."/>
            <person name="Ma L."/>
            <person name="Zhao Y."/>
            <person name="Jiang S."/>
        </authorList>
    </citation>
    <scope>NUCLEOTIDE SEQUENCE [LARGE SCALE GENOMIC DNA]</scope>
    <source>
        <strain evidence="6">S2</strain>
        <tissue evidence="6">Leaf</tissue>
    </source>
</reference>
<accession>A0A5N5HSJ0</accession>
<gene>
    <name evidence="6" type="ORF">D8674_017994</name>
</gene>
<dbReference type="PANTHER" id="PTHR10972">
    <property type="entry name" value="OXYSTEROL-BINDING PROTEIN-RELATED"/>
    <property type="match status" value="1"/>
</dbReference>
<dbReference type="GO" id="GO:0016020">
    <property type="term" value="C:membrane"/>
    <property type="evidence" value="ECO:0007669"/>
    <property type="project" value="TreeGrafter"/>
</dbReference>
<reference evidence="7" key="2">
    <citation type="submission" date="2019-10" db="EMBL/GenBank/DDBJ databases">
        <title>A de novo genome assembly of a pear dwarfing rootstock.</title>
        <authorList>
            <person name="Wang F."/>
            <person name="Wang J."/>
            <person name="Li S."/>
            <person name="Zhang Y."/>
            <person name="Fang M."/>
            <person name="Ma L."/>
            <person name="Zhao Y."/>
            <person name="Jiang S."/>
        </authorList>
    </citation>
    <scope>NUCLEOTIDE SEQUENCE [LARGE SCALE GENOMIC DNA]</scope>
</reference>
<evidence type="ECO:0000256" key="3">
    <source>
        <dbReference type="ARBA" id="ARBA00023055"/>
    </source>
</evidence>
<organism evidence="6 7">
    <name type="scientific">Pyrus ussuriensis x Pyrus communis</name>
    <dbReference type="NCBI Taxonomy" id="2448454"/>
    <lineage>
        <taxon>Eukaryota</taxon>
        <taxon>Viridiplantae</taxon>
        <taxon>Streptophyta</taxon>
        <taxon>Embryophyta</taxon>
        <taxon>Tracheophyta</taxon>
        <taxon>Spermatophyta</taxon>
        <taxon>Magnoliopsida</taxon>
        <taxon>eudicotyledons</taxon>
        <taxon>Gunneridae</taxon>
        <taxon>Pentapetalae</taxon>
        <taxon>rosids</taxon>
        <taxon>fabids</taxon>
        <taxon>Rosales</taxon>
        <taxon>Rosaceae</taxon>
        <taxon>Amygdaloideae</taxon>
        <taxon>Maleae</taxon>
        <taxon>Pyrus</taxon>
    </lineage>
</organism>
<dbReference type="PROSITE" id="PS01013">
    <property type="entry name" value="OSBP"/>
    <property type="match status" value="1"/>
</dbReference>
<dbReference type="EMBL" id="SMOL01000160">
    <property type="protein sequence ID" value="KAB2626334.1"/>
    <property type="molecule type" value="Genomic_DNA"/>
</dbReference>
<comment type="caution">
    <text evidence="6">The sequence shown here is derived from an EMBL/GenBank/DDBJ whole genome shotgun (WGS) entry which is preliminary data.</text>
</comment>
<dbReference type="GO" id="GO:0032934">
    <property type="term" value="F:sterol binding"/>
    <property type="evidence" value="ECO:0007669"/>
    <property type="project" value="TreeGrafter"/>
</dbReference>
<evidence type="ECO:0000313" key="6">
    <source>
        <dbReference type="EMBL" id="KAB2626334.1"/>
    </source>
</evidence>
<dbReference type="InterPro" id="IPR037239">
    <property type="entry name" value="OSBP_sf"/>
</dbReference>
<comment type="similarity">
    <text evidence="2 5">Belongs to the OSBP family.</text>
</comment>
<dbReference type="GO" id="GO:0006869">
    <property type="term" value="P:lipid transport"/>
    <property type="evidence" value="ECO:0007669"/>
    <property type="project" value="UniProtKB-KW"/>
</dbReference>
<keyword evidence="7" id="KW-1185">Reference proteome</keyword>
<sequence length="466" mass="52723">MCENYFPKIYTPLVPPPTQPHGVVRRKGPIKWPFSRDKNKTSQTTPSLIISFRHLSLSVAFHKNKSTLLSLSLHHLCLSSLSLQMAKEEENTGVILLTKPLSLEGDSDVDYRAPSLLQRVLSLFKNVRPGSDLTRFQLSPQFNIPKSHLQCFGEEVYCTGYDLLGRCNKAETPHDRFTAVVSWSISTLRPVIFGIAPYNPILGETNHVTRGNLNVLLEQVSHHPPVTALHATDEKENLEMIWCQNPTPKFYGTSVETVVHGKRQLKLLNHGETYEMNSPKLLIKFLPLPWADWVGETRIRCHETGLEAELYYGSNSWIRGNPRTIKGKIFDSTTLELLYEIHGQWDRTVKMTDVSSRKETVIYNANEVISGLKTPIVTDLKGVWPSESAVVWGLLNQAIVGKDWGKAREAKKAVEEKQRELLRERESRGETWIPKHFTVTHSKEGSGWDCSPIQQLVPPAPISVPL</sequence>
<evidence type="ECO:0000256" key="1">
    <source>
        <dbReference type="ARBA" id="ARBA00003361"/>
    </source>
</evidence>
<proteinExistence type="inferred from homology"/>
<reference evidence="6 7" key="1">
    <citation type="submission" date="2019-09" db="EMBL/GenBank/DDBJ databases">
        <authorList>
            <person name="Ou C."/>
        </authorList>
    </citation>
    <scope>NUCLEOTIDE SEQUENCE [LARGE SCALE GENOMIC DNA]</scope>
    <source>
        <strain evidence="6">S2</strain>
        <tissue evidence="6">Leaf</tissue>
    </source>
</reference>
<dbReference type="Proteomes" id="UP000327157">
    <property type="component" value="Chromosome 16"/>
</dbReference>
<protein>
    <submittedName>
        <fullName evidence="6">Oxysterol-binding protein-related protein 4B-like</fullName>
    </submittedName>
</protein>
<keyword evidence="3" id="KW-0445">Lipid transport</keyword>
<dbReference type="InterPro" id="IPR018494">
    <property type="entry name" value="Oxysterol-bd_CS"/>
</dbReference>
<dbReference type="InterPro" id="IPR000648">
    <property type="entry name" value="Oxysterol-bd"/>
</dbReference>
<name>A0A5N5HSJ0_9ROSA</name>
<evidence type="ECO:0000313" key="7">
    <source>
        <dbReference type="Proteomes" id="UP000327157"/>
    </source>
</evidence>
<dbReference type="FunFam" id="3.30.70.3490:FF:000007">
    <property type="entry name" value="Oxysterol-binding protein-related protein 4B"/>
    <property type="match status" value="1"/>
</dbReference>
<evidence type="ECO:0000256" key="4">
    <source>
        <dbReference type="ARBA" id="ARBA00023121"/>
    </source>
</evidence>
<keyword evidence="4" id="KW-0446">Lipid-binding</keyword>
<dbReference type="Gene3D" id="2.40.160.120">
    <property type="match status" value="1"/>
</dbReference>
<comment type="function">
    <text evidence="1">May be involved in the transport of sterols.</text>
</comment>
<dbReference type="SUPFAM" id="SSF144000">
    <property type="entry name" value="Oxysterol-binding protein-like"/>
    <property type="match status" value="1"/>
</dbReference>
<evidence type="ECO:0000256" key="2">
    <source>
        <dbReference type="ARBA" id="ARBA00008842"/>
    </source>
</evidence>
<dbReference type="Gene3D" id="3.30.70.3490">
    <property type="match status" value="1"/>
</dbReference>
<dbReference type="OrthoDB" id="14833at2759"/>
<dbReference type="Pfam" id="PF01237">
    <property type="entry name" value="Oxysterol_BP"/>
    <property type="match status" value="1"/>
</dbReference>
<dbReference type="GO" id="GO:0005829">
    <property type="term" value="C:cytosol"/>
    <property type="evidence" value="ECO:0007669"/>
    <property type="project" value="TreeGrafter"/>
</dbReference>
<keyword evidence="3" id="KW-0813">Transport</keyword>
<evidence type="ECO:0000256" key="5">
    <source>
        <dbReference type="RuleBase" id="RU003844"/>
    </source>
</evidence>
<dbReference type="FunFam" id="2.40.160.120:FF:000011">
    <property type="entry name" value="Oxysterol-binding protein-related protein 4C"/>
    <property type="match status" value="1"/>
</dbReference>
<dbReference type="AlphaFoldDB" id="A0A5N5HSJ0"/>